<keyword evidence="2" id="KW-1185">Reference proteome</keyword>
<protein>
    <submittedName>
        <fullName evidence="1">Uncharacterized protein</fullName>
    </submittedName>
</protein>
<dbReference type="Proteomes" id="UP001055811">
    <property type="component" value="Linkage Group LG04"/>
</dbReference>
<name>A0ACB9DVZ2_CICIN</name>
<reference evidence="1 2" key="2">
    <citation type="journal article" date="2022" name="Mol. Ecol. Resour.">
        <title>The genomes of chicory, endive, great burdock and yacon provide insights into Asteraceae paleo-polyploidization history and plant inulin production.</title>
        <authorList>
            <person name="Fan W."/>
            <person name="Wang S."/>
            <person name="Wang H."/>
            <person name="Wang A."/>
            <person name="Jiang F."/>
            <person name="Liu H."/>
            <person name="Zhao H."/>
            <person name="Xu D."/>
            <person name="Zhang Y."/>
        </authorList>
    </citation>
    <scope>NUCLEOTIDE SEQUENCE [LARGE SCALE GENOMIC DNA]</scope>
    <source>
        <strain evidence="2">cv. Punajuju</strain>
        <tissue evidence="1">Leaves</tissue>
    </source>
</reference>
<evidence type="ECO:0000313" key="1">
    <source>
        <dbReference type="EMBL" id="KAI3750646.1"/>
    </source>
</evidence>
<reference evidence="2" key="1">
    <citation type="journal article" date="2022" name="Mol. Ecol. Resour.">
        <title>The genomes of chicory, endive, great burdock and yacon provide insights into Asteraceae palaeo-polyploidization history and plant inulin production.</title>
        <authorList>
            <person name="Fan W."/>
            <person name="Wang S."/>
            <person name="Wang H."/>
            <person name="Wang A."/>
            <person name="Jiang F."/>
            <person name="Liu H."/>
            <person name="Zhao H."/>
            <person name="Xu D."/>
            <person name="Zhang Y."/>
        </authorList>
    </citation>
    <scope>NUCLEOTIDE SEQUENCE [LARGE SCALE GENOMIC DNA]</scope>
    <source>
        <strain evidence="2">cv. Punajuju</strain>
    </source>
</reference>
<organism evidence="1 2">
    <name type="scientific">Cichorium intybus</name>
    <name type="common">Chicory</name>
    <dbReference type="NCBI Taxonomy" id="13427"/>
    <lineage>
        <taxon>Eukaryota</taxon>
        <taxon>Viridiplantae</taxon>
        <taxon>Streptophyta</taxon>
        <taxon>Embryophyta</taxon>
        <taxon>Tracheophyta</taxon>
        <taxon>Spermatophyta</taxon>
        <taxon>Magnoliopsida</taxon>
        <taxon>eudicotyledons</taxon>
        <taxon>Gunneridae</taxon>
        <taxon>Pentapetalae</taxon>
        <taxon>asterids</taxon>
        <taxon>campanulids</taxon>
        <taxon>Asterales</taxon>
        <taxon>Asteraceae</taxon>
        <taxon>Cichorioideae</taxon>
        <taxon>Cichorieae</taxon>
        <taxon>Cichoriinae</taxon>
        <taxon>Cichorium</taxon>
    </lineage>
</organism>
<sequence length="205" mass="22708">MAKNCLLQCINRDCPGGLPRRRAQCAQDQGGVRPGAVRLIPGAVRLQAGARQGTSDSLTFVWLVRFSSNLDHRLVMAWDKMVVVHEKARNNRDLNAASIQVDMASRDENDQCKNICKRQDQISRCHEVACKATKLGCEILRDICSYRLLMSLQVSMLLIGDKIKSVTLEVGLVDAVSSSPASKEILGCFVLKAGCYKLVSEPWFK</sequence>
<gene>
    <name evidence="1" type="ORF">L2E82_21360</name>
</gene>
<evidence type="ECO:0000313" key="2">
    <source>
        <dbReference type="Proteomes" id="UP001055811"/>
    </source>
</evidence>
<comment type="caution">
    <text evidence="1">The sequence shown here is derived from an EMBL/GenBank/DDBJ whole genome shotgun (WGS) entry which is preliminary data.</text>
</comment>
<accession>A0ACB9DVZ2</accession>
<dbReference type="EMBL" id="CM042012">
    <property type="protein sequence ID" value="KAI3750646.1"/>
    <property type="molecule type" value="Genomic_DNA"/>
</dbReference>
<proteinExistence type="predicted"/>